<feature type="transmembrane region" description="Helical" evidence="9">
    <location>
        <begin position="161"/>
        <end position="182"/>
    </location>
</feature>
<comment type="caution">
    <text evidence="10">The sequence shown here is derived from an EMBL/GenBank/DDBJ whole genome shotgun (WGS) entry which is preliminary data.</text>
</comment>
<protein>
    <submittedName>
        <fullName evidence="10">Cobalamin biosynthesis protein CbiB</fullName>
    </submittedName>
</protein>
<evidence type="ECO:0000256" key="2">
    <source>
        <dbReference type="ARBA" id="ARBA00004953"/>
    </source>
</evidence>
<keyword evidence="6 9" id="KW-0812">Transmembrane</keyword>
<evidence type="ECO:0000256" key="4">
    <source>
        <dbReference type="ARBA" id="ARBA00022475"/>
    </source>
</evidence>
<evidence type="ECO:0000256" key="6">
    <source>
        <dbReference type="ARBA" id="ARBA00022692"/>
    </source>
</evidence>
<gene>
    <name evidence="10" type="primary">cbiB</name>
    <name evidence="10" type="ORF">VHP8226_02406</name>
</gene>
<dbReference type="InterPro" id="IPR004485">
    <property type="entry name" value="Cobalamin_biosynth_CobD/CbiB"/>
</dbReference>
<sequence>MNSLFESFYGGGALLILWGALITNLLLPIPTTLHPIHWWRQIAELVSNKVNQANASASQQTLAGTLALALLMLPALAVLLALEPLVWQQNLYQLALLILAMDWRNTELFSRQLIQFMSKEDKTETRRLLEQKCNRETTSLSLLGLGKAGAETMILSFSRQVIGVLFWYALAGGIGALFYRLLLELARLWSPYKPRYQHFSSATHHLFILMDYLPQKLFSMLALLGSSVSVIKQSLIQSKAWHNHATAWLLTGYGNKFELSLGGPAMYGEEKLQRARIGGKVAPATYHLAQVHKHLSTRLYIWLTLQSLILVVIHQGF</sequence>
<name>A0ABM8ZJX8_9VIBR</name>
<dbReference type="RefSeq" id="WP_237485229.1">
    <property type="nucleotide sequence ID" value="NZ_CAKLCM010000002.1"/>
</dbReference>
<dbReference type="EMBL" id="CAKLCM010000002">
    <property type="protein sequence ID" value="CAH0527064.1"/>
    <property type="molecule type" value="Genomic_DNA"/>
</dbReference>
<dbReference type="Proteomes" id="UP000838160">
    <property type="component" value="Unassembled WGS sequence"/>
</dbReference>
<comment type="subcellular location">
    <subcellularLocation>
        <location evidence="1">Cell membrane</location>
        <topology evidence="1">Multi-pass membrane protein</topology>
    </subcellularLocation>
</comment>
<evidence type="ECO:0000256" key="5">
    <source>
        <dbReference type="ARBA" id="ARBA00022573"/>
    </source>
</evidence>
<proteinExistence type="inferred from homology"/>
<organism evidence="10 11">
    <name type="scientific">Vibrio hippocampi</name>
    <dbReference type="NCBI Taxonomy" id="654686"/>
    <lineage>
        <taxon>Bacteria</taxon>
        <taxon>Pseudomonadati</taxon>
        <taxon>Pseudomonadota</taxon>
        <taxon>Gammaproteobacteria</taxon>
        <taxon>Vibrionales</taxon>
        <taxon>Vibrionaceae</taxon>
        <taxon>Vibrio</taxon>
    </lineage>
</organism>
<keyword evidence="5" id="KW-0169">Cobalamin biosynthesis</keyword>
<evidence type="ECO:0000256" key="9">
    <source>
        <dbReference type="SAM" id="Phobius"/>
    </source>
</evidence>
<keyword evidence="11" id="KW-1185">Reference proteome</keyword>
<keyword evidence="8 9" id="KW-0472">Membrane</keyword>
<comment type="similarity">
    <text evidence="3">Belongs to the CobD/CbiB family.</text>
</comment>
<feature type="transmembrane region" description="Helical" evidence="9">
    <location>
        <begin position="62"/>
        <end position="82"/>
    </location>
</feature>
<evidence type="ECO:0000256" key="1">
    <source>
        <dbReference type="ARBA" id="ARBA00004651"/>
    </source>
</evidence>
<accession>A0ABM8ZJX8</accession>
<keyword evidence="7 9" id="KW-1133">Transmembrane helix</keyword>
<comment type="pathway">
    <text evidence="2">Cofactor biosynthesis; adenosylcobalamin biosynthesis.</text>
</comment>
<dbReference type="Pfam" id="PF03186">
    <property type="entry name" value="CobD_Cbib"/>
    <property type="match status" value="1"/>
</dbReference>
<reference evidence="10" key="1">
    <citation type="submission" date="2021-12" db="EMBL/GenBank/DDBJ databases">
        <authorList>
            <person name="Rodrigo-Torres L."/>
            <person name="Arahal R. D."/>
            <person name="Lucena T."/>
        </authorList>
    </citation>
    <scope>NUCLEOTIDE SEQUENCE</scope>
    <source>
        <strain evidence="10">CECT 8226</strain>
    </source>
</reference>
<evidence type="ECO:0000256" key="7">
    <source>
        <dbReference type="ARBA" id="ARBA00022989"/>
    </source>
</evidence>
<evidence type="ECO:0000313" key="11">
    <source>
        <dbReference type="Proteomes" id="UP000838160"/>
    </source>
</evidence>
<dbReference type="NCBIfam" id="NF006476">
    <property type="entry name" value="PRK08878.1"/>
    <property type="match status" value="1"/>
</dbReference>
<evidence type="ECO:0000256" key="8">
    <source>
        <dbReference type="ARBA" id="ARBA00023136"/>
    </source>
</evidence>
<keyword evidence="4" id="KW-1003">Cell membrane</keyword>
<dbReference type="PANTHER" id="PTHR34308">
    <property type="entry name" value="COBALAMIN BIOSYNTHESIS PROTEIN CBIB"/>
    <property type="match status" value="1"/>
</dbReference>
<dbReference type="PANTHER" id="PTHR34308:SF1">
    <property type="entry name" value="COBALAMIN BIOSYNTHESIS PROTEIN CBIB"/>
    <property type="match status" value="1"/>
</dbReference>
<evidence type="ECO:0000313" key="10">
    <source>
        <dbReference type="EMBL" id="CAH0527064.1"/>
    </source>
</evidence>
<evidence type="ECO:0000256" key="3">
    <source>
        <dbReference type="ARBA" id="ARBA00006263"/>
    </source>
</evidence>
<feature type="transmembrane region" description="Helical" evidence="9">
    <location>
        <begin position="7"/>
        <end position="29"/>
    </location>
</feature>